<proteinExistence type="predicted"/>
<dbReference type="InterPro" id="IPR056894">
    <property type="entry name" value="AtTam38"/>
</dbReference>
<feature type="transmembrane region" description="Helical" evidence="1">
    <location>
        <begin position="188"/>
        <end position="215"/>
    </location>
</feature>
<feature type="transmembrane region" description="Helical" evidence="1">
    <location>
        <begin position="148"/>
        <end position="168"/>
    </location>
</feature>
<dbReference type="Pfam" id="PF25114">
    <property type="entry name" value="AtTam38"/>
    <property type="match status" value="1"/>
</dbReference>
<feature type="transmembrane region" description="Helical" evidence="1">
    <location>
        <begin position="118"/>
        <end position="136"/>
    </location>
</feature>
<dbReference type="KEGG" id="mcha:111016656"/>
<evidence type="ECO:0000256" key="1">
    <source>
        <dbReference type="SAM" id="Phobius"/>
    </source>
</evidence>
<keyword evidence="1" id="KW-1133">Transmembrane helix</keyword>
<organism evidence="2 3">
    <name type="scientific">Momordica charantia</name>
    <name type="common">Bitter gourd</name>
    <name type="synonym">Balsam pear</name>
    <dbReference type="NCBI Taxonomy" id="3673"/>
    <lineage>
        <taxon>Eukaryota</taxon>
        <taxon>Viridiplantae</taxon>
        <taxon>Streptophyta</taxon>
        <taxon>Embryophyta</taxon>
        <taxon>Tracheophyta</taxon>
        <taxon>Spermatophyta</taxon>
        <taxon>Magnoliopsida</taxon>
        <taxon>eudicotyledons</taxon>
        <taxon>Gunneridae</taxon>
        <taxon>Pentapetalae</taxon>
        <taxon>rosids</taxon>
        <taxon>fabids</taxon>
        <taxon>Cucurbitales</taxon>
        <taxon>Cucurbitaceae</taxon>
        <taxon>Momordiceae</taxon>
        <taxon>Momordica</taxon>
    </lineage>
</organism>
<reference evidence="3" key="1">
    <citation type="submission" date="2025-08" db="UniProtKB">
        <authorList>
            <consortium name="RefSeq"/>
        </authorList>
    </citation>
    <scope>IDENTIFICATION</scope>
    <source>
        <strain evidence="3">OHB3-1</strain>
    </source>
</reference>
<evidence type="ECO:0000313" key="3">
    <source>
        <dbReference type="RefSeq" id="XP_022147809.1"/>
    </source>
</evidence>
<dbReference type="AlphaFoldDB" id="A0A6J1D242"/>
<name>A0A6J1D242_MOMCH</name>
<dbReference type="GeneID" id="111016656"/>
<keyword evidence="2" id="KW-1185">Reference proteome</keyword>
<dbReference type="Proteomes" id="UP000504603">
    <property type="component" value="Unplaced"/>
</dbReference>
<dbReference type="RefSeq" id="XP_022147809.1">
    <property type="nucleotide sequence ID" value="XM_022292117.1"/>
</dbReference>
<accession>A0A6J1D242</accession>
<evidence type="ECO:0000313" key="2">
    <source>
        <dbReference type="Proteomes" id="UP000504603"/>
    </source>
</evidence>
<keyword evidence="1" id="KW-0472">Membrane</keyword>
<protein>
    <submittedName>
        <fullName evidence="3">Uncharacterized protein LOC111016656</fullName>
    </submittedName>
</protein>
<keyword evidence="1" id="KW-0812">Transmembrane</keyword>
<gene>
    <name evidence="3" type="primary">LOC111016656</name>
</gene>
<dbReference type="OrthoDB" id="1930779at2759"/>
<sequence length="358" mass="39417">MSTALIAGLSSNLALKLPLLTAISSSRLRVRPQNQNQNVPFSCSPLKIQSLWHKPARDCNVLSHNLIASLISRKLGSFTVSAGDAAASEAQNDERGESTMPERFRYLTKEAPDPPVRWPFFVALAFIIYAWRAVLFELANWRKLVLGIFRFVGYLLKGSLALVFYVIGDPITSMIRGMETAFYTIRSFYSGIVAYAPVPELTTIIVLASAVLAISEASVPDSISSQPYLLTISGLAGYAAVRGYISEPFFWTILLCVYSFSRFIKKRDDVTSALPAAATFAAIGEPWVRILALGSFMALAISHHWKKLSEGKKEDKVEDEEAVNQRGVPLPLLGVALAIGIRSAAKWAGYRHLTWMIV</sequence>